<evidence type="ECO:0000313" key="1">
    <source>
        <dbReference type="EMBL" id="KJH53406.1"/>
    </source>
</evidence>
<organism evidence="1 2">
    <name type="scientific">Dictyocaulus viviparus</name>
    <name type="common">Bovine lungworm</name>
    <dbReference type="NCBI Taxonomy" id="29172"/>
    <lineage>
        <taxon>Eukaryota</taxon>
        <taxon>Metazoa</taxon>
        <taxon>Ecdysozoa</taxon>
        <taxon>Nematoda</taxon>
        <taxon>Chromadorea</taxon>
        <taxon>Rhabditida</taxon>
        <taxon>Rhabditina</taxon>
        <taxon>Rhabditomorpha</taxon>
        <taxon>Strongyloidea</taxon>
        <taxon>Metastrongylidae</taxon>
        <taxon>Dictyocaulus</taxon>
    </lineage>
</organism>
<reference evidence="1 2" key="1">
    <citation type="submission" date="2013-11" db="EMBL/GenBank/DDBJ databases">
        <title>Draft genome of the bovine lungworm Dictyocaulus viviparus.</title>
        <authorList>
            <person name="Mitreva M."/>
        </authorList>
    </citation>
    <scope>NUCLEOTIDE SEQUENCE [LARGE SCALE GENOMIC DNA]</scope>
    <source>
        <strain evidence="1 2">HannoverDv2000</strain>
    </source>
</reference>
<dbReference type="EMBL" id="KN716152">
    <property type="protein sequence ID" value="KJH53406.1"/>
    <property type="molecule type" value="Genomic_DNA"/>
</dbReference>
<protein>
    <submittedName>
        <fullName evidence="1">Uncharacterized protein</fullName>
    </submittedName>
</protein>
<keyword evidence="2" id="KW-1185">Reference proteome</keyword>
<gene>
    <name evidence="1" type="ORF">DICVIV_00344</name>
</gene>
<name>A0A0D8YFI5_DICVI</name>
<evidence type="ECO:0000313" key="2">
    <source>
        <dbReference type="Proteomes" id="UP000053766"/>
    </source>
</evidence>
<dbReference type="Proteomes" id="UP000053766">
    <property type="component" value="Unassembled WGS sequence"/>
</dbReference>
<reference evidence="2" key="2">
    <citation type="journal article" date="2016" name="Sci. Rep.">
        <title>Dictyocaulus viviparus genome, variome and transcriptome elucidate lungworm biology and support future intervention.</title>
        <authorList>
            <person name="McNulty S.N."/>
            <person name="Strube C."/>
            <person name="Rosa B.A."/>
            <person name="Martin J.C."/>
            <person name="Tyagi R."/>
            <person name="Choi Y.J."/>
            <person name="Wang Q."/>
            <person name="Hallsworth Pepin K."/>
            <person name="Zhang X."/>
            <person name="Ozersky P."/>
            <person name="Wilson R.K."/>
            <person name="Sternberg P.W."/>
            <person name="Gasser R.B."/>
            <person name="Mitreva M."/>
        </authorList>
    </citation>
    <scope>NUCLEOTIDE SEQUENCE [LARGE SCALE GENOMIC DNA]</scope>
    <source>
        <strain evidence="2">HannoverDv2000</strain>
    </source>
</reference>
<dbReference type="AlphaFoldDB" id="A0A0D8YFI5"/>
<sequence length="76" mass="8954">MQAKIYQMVILLLTIKRMDKNLNEVIHQIRMMVKMLWQLVLRVTVIQKKHVISSLHHLDNTTVFSKLLKETARGGE</sequence>
<proteinExistence type="predicted"/>
<accession>A0A0D8YFI5</accession>